<dbReference type="EMBL" id="JAATIT010000003">
    <property type="protein sequence ID" value="NJB90567.1"/>
    <property type="molecule type" value="Genomic_DNA"/>
</dbReference>
<organism evidence="1 2">
    <name type="scientific">Sphingopyxis italica</name>
    <dbReference type="NCBI Taxonomy" id="1129133"/>
    <lineage>
        <taxon>Bacteria</taxon>
        <taxon>Pseudomonadati</taxon>
        <taxon>Pseudomonadota</taxon>
        <taxon>Alphaproteobacteria</taxon>
        <taxon>Sphingomonadales</taxon>
        <taxon>Sphingomonadaceae</taxon>
        <taxon>Sphingopyxis</taxon>
    </lineage>
</organism>
<dbReference type="RefSeq" id="WP_167921995.1">
    <property type="nucleotide sequence ID" value="NZ_JAATIT010000003.1"/>
</dbReference>
<keyword evidence="2" id="KW-1185">Reference proteome</keyword>
<proteinExistence type="predicted"/>
<sequence length="201" mass="21714">MSDDITRAEIEQAKEKLLDGLQFARHRLKEFQLQAALGGDEQPMLDEMAKIDRIEAKLAGLGYGSLKVEQNERAAESASRVAARRAAAEEVRSLMESHVSALAELEAMATKMLPVWDQIGQLADDIGSASARVFPAQPIPTGILASFTPQESFLVGAGVLQTPDVGESLQTVIDFARRVAKDRDRALQKVAAVVDAVAETD</sequence>
<accession>A0A7X5XSL9</accession>
<reference evidence="1 2" key="1">
    <citation type="submission" date="2020-03" db="EMBL/GenBank/DDBJ databases">
        <title>Genomic Encyclopedia of Type Strains, Phase IV (KMG-IV): sequencing the most valuable type-strain genomes for metagenomic binning, comparative biology and taxonomic classification.</title>
        <authorList>
            <person name="Goeker M."/>
        </authorList>
    </citation>
    <scope>NUCLEOTIDE SEQUENCE [LARGE SCALE GENOMIC DNA]</scope>
    <source>
        <strain evidence="1 2">DSM 25229</strain>
    </source>
</reference>
<dbReference type="AlphaFoldDB" id="A0A7X5XSL9"/>
<comment type="caution">
    <text evidence="1">The sequence shown here is derived from an EMBL/GenBank/DDBJ whole genome shotgun (WGS) entry which is preliminary data.</text>
</comment>
<dbReference type="Proteomes" id="UP000535078">
    <property type="component" value="Unassembled WGS sequence"/>
</dbReference>
<gene>
    <name evidence="1" type="ORF">GGR90_002761</name>
</gene>
<evidence type="ECO:0000313" key="1">
    <source>
        <dbReference type="EMBL" id="NJB90567.1"/>
    </source>
</evidence>
<protein>
    <submittedName>
        <fullName evidence="1">Uncharacterized protein</fullName>
    </submittedName>
</protein>
<evidence type="ECO:0000313" key="2">
    <source>
        <dbReference type="Proteomes" id="UP000535078"/>
    </source>
</evidence>
<name>A0A7X5XSL9_9SPHN</name>